<dbReference type="SUPFAM" id="SSF46626">
    <property type="entry name" value="Cytochrome c"/>
    <property type="match status" value="2"/>
</dbReference>
<dbReference type="InterPro" id="IPR004852">
    <property type="entry name" value="Di-haem_cyt_c_peroxidsae"/>
</dbReference>
<dbReference type="Pfam" id="PF00801">
    <property type="entry name" value="PKD"/>
    <property type="match status" value="1"/>
</dbReference>
<evidence type="ECO:0000256" key="4">
    <source>
        <dbReference type="PROSITE-ProRule" id="PRU00433"/>
    </source>
</evidence>
<dbReference type="InterPro" id="IPR009056">
    <property type="entry name" value="Cyt_c-like_dom"/>
</dbReference>
<dbReference type="InterPro" id="IPR015919">
    <property type="entry name" value="Cadherin-like_sf"/>
</dbReference>
<dbReference type="Pfam" id="PF07691">
    <property type="entry name" value="PA14"/>
    <property type="match status" value="1"/>
</dbReference>
<dbReference type="InterPro" id="IPR011658">
    <property type="entry name" value="PA14_dom"/>
</dbReference>
<dbReference type="PANTHER" id="PTHR32208:SF21">
    <property type="entry name" value="LOW QUALITY PROTEIN: ALDEHYDE OXIDASE GLOX-LIKE"/>
    <property type="match status" value="1"/>
</dbReference>
<evidence type="ECO:0000256" key="3">
    <source>
        <dbReference type="ARBA" id="ARBA00023004"/>
    </source>
</evidence>
<dbReference type="Gene3D" id="2.130.10.10">
    <property type="entry name" value="YVTN repeat-like/Quinoprotein amine dehydrogenase"/>
    <property type="match status" value="2"/>
</dbReference>
<dbReference type="RefSeq" id="WP_341428036.1">
    <property type="nucleotide sequence ID" value="NZ_JBBUTG010000018.1"/>
</dbReference>
<dbReference type="InterPro" id="IPR015943">
    <property type="entry name" value="WD40/YVTN_repeat-like_dom_sf"/>
</dbReference>
<gene>
    <name evidence="9" type="ORF">AACH06_22550</name>
</gene>
<evidence type="ECO:0000256" key="5">
    <source>
        <dbReference type="SAM" id="MobiDB-lite"/>
    </source>
</evidence>
<evidence type="ECO:0000313" key="9">
    <source>
        <dbReference type="EMBL" id="MEK8033612.1"/>
    </source>
</evidence>
<dbReference type="Pfam" id="PF09118">
    <property type="entry name" value="GO-like_E_set"/>
    <property type="match status" value="1"/>
</dbReference>
<sequence>MSRKATKSGPTTGPRSLVRAAGATLGAVLASSMLLVACGGGADESASAQAADSAPPASANRHRQRTAALHPRANLPADAAHKGVFSPLYNWPLIAIHAVLLPDGRVMTYGTKPDGQQTGYFNYDVWDSTQAPDAGHLTLPNMTATDLFCSSQVLVPLNGNGSQPQVVISNGDNWVGDSTTNTGNSRSSIFDPLTNTLSRGADTRAARWYASSTVLLNGEVYLQGGWGGTDHPEIRGVDGSYRMLPTDTSALDFYYPRNFVAPDGRLFGFDSGGRMYYIDPASGAMTAAGQIGDGIMGTDATAAMFRPGRILQLGGFSNQSIVIDINGGAPVLSGMVTMSSQRRLATATVLADGQVLATGGSPVWNDATNAALNAEIWNPQTGNWTVGASGAVPRLYHSTALLLPDATVLVAGGGAPGPVANLNAEIYHPPYLFTADGQWAERPSITGAPDSLQVGKTIAIDVQSTPGIGRVVLVKTGSVTHGWNMDQRFVELPFRAEGSRLYAQMPARAADVPPGYYMLFVLDAAGVPSKARILNLGVAPVARPDVTPLLAEIASQQTPLGSTVNLALSATDPNGDTLHFSAAGLPTGLTIDPDTGRITGSPTTAGNFDVTVAVSDGYNTASRHLLWQVSGSVPLQMEPVAAPGLTMVGSELVVTAAASGYQVQYKWNFGDGTAETDWSTDGHASHVYTRAGLFTVTVTVRDGAGGQVSQGLVQRVQMPVSGALPTQSTSLLADGAQGGAARLWVANADSGTVSVFDATTRNKLAEIAVGPQPRTLARAADGRIWVTNQRGGSLSIIDPASLTVVATVMMPRASQPHGIVMSPSGQQAYVSLSATGQVMKLDTASMAQTGLMSVGPQPTGLAVSGDGLSLYVSRFVSAPLPGESTAVVSPTASTGAEVWVVNTAAMNLVRTIVLQHSDKVDAENQGRGLPNYLGAAALSPDGSQAFVPSKQDNVLRGQQRDGLPLNFQNTVRAISSRVVLATGQEDLGGRIDHDNAGVASSALFDPSGVLLFVALETSREVAVLDAHSRQQVLRLNVGRTPRGLALSPDGLTLFVSNEMDRSISAFDLRPLIQMGQLVVPPLSGAMSTVAQEPLSAQVLLGKQLFNDARDPRLARDGYMSCASCHRDGGSDGRTWDLRDAGEGLRNTIDLRGRAATGHGLMHWSGNFDELQDFEGQIRRLAGGTGLMSDTAYLAGTRSEPLGDAKSGISADLDALAAYVASLSSFEASPNRPSAGALSPAAEAGKTVFKAQNCAACHGGAAFTLSGTLGLIDIGTLKPTSGQRLGGPLTGIDVPTLRDVWATAPYLHDGSAATLEEAIVAHRGVSLSGADLTHLAAYLREIGGDEVAAPAPGSGLQGQYFNNKKLSGTPALSRIEAVDFNWGTAAPGPGVQPDLFSVRWTGVIEVPASGNYFFQTVSDDGVRLWVNGVKLVSNWTAHTSTVNTSKKLALTAGQRVPVTLEYFDNNGPAEVRLRWKVPGTTAYVAVPTDKLYTH</sequence>
<comment type="caution">
    <text evidence="9">The sequence shown here is derived from an EMBL/GenBank/DDBJ whole genome shotgun (WGS) entry which is preliminary data.</text>
</comment>
<feature type="domain" description="Cytochrome c" evidence="7">
    <location>
        <begin position="1096"/>
        <end position="1223"/>
    </location>
</feature>
<dbReference type="SMART" id="SM00089">
    <property type="entry name" value="PKD"/>
    <property type="match status" value="2"/>
</dbReference>
<feature type="domain" description="PKD" evidence="6">
    <location>
        <begin position="635"/>
        <end position="723"/>
    </location>
</feature>
<dbReference type="SUPFAM" id="SSF81296">
    <property type="entry name" value="E set domains"/>
    <property type="match status" value="1"/>
</dbReference>
<dbReference type="InterPro" id="IPR022409">
    <property type="entry name" value="PKD/Chitinase_dom"/>
</dbReference>
<dbReference type="PROSITE" id="PS51820">
    <property type="entry name" value="PA14"/>
    <property type="match status" value="1"/>
</dbReference>
<dbReference type="EMBL" id="JBBUTG010000018">
    <property type="protein sequence ID" value="MEK8033612.1"/>
    <property type="molecule type" value="Genomic_DNA"/>
</dbReference>
<name>A0ABU9BUF5_9BURK</name>
<dbReference type="Gene3D" id="1.10.760.10">
    <property type="entry name" value="Cytochrome c-like domain"/>
    <property type="match status" value="2"/>
</dbReference>
<evidence type="ECO:0000256" key="2">
    <source>
        <dbReference type="ARBA" id="ARBA00022723"/>
    </source>
</evidence>
<dbReference type="InterPro" id="IPR037524">
    <property type="entry name" value="PA14/GLEYA"/>
</dbReference>
<dbReference type="SUPFAM" id="SSF56988">
    <property type="entry name" value="Anthrax protective antigen"/>
    <property type="match status" value="1"/>
</dbReference>
<dbReference type="InterPro" id="IPR000601">
    <property type="entry name" value="PKD_dom"/>
</dbReference>
<evidence type="ECO:0000259" key="7">
    <source>
        <dbReference type="PROSITE" id="PS51007"/>
    </source>
</evidence>
<dbReference type="SUPFAM" id="SSF49313">
    <property type="entry name" value="Cadherin-like"/>
    <property type="match status" value="1"/>
</dbReference>
<dbReference type="Proteomes" id="UP001371218">
    <property type="component" value="Unassembled WGS sequence"/>
</dbReference>
<feature type="region of interest" description="Disordered" evidence="5">
    <location>
        <begin position="46"/>
        <end position="67"/>
    </location>
</feature>
<keyword evidence="3 4" id="KW-0408">Iron</keyword>
<feature type="domain" description="PA14" evidence="8">
    <location>
        <begin position="1350"/>
        <end position="1489"/>
    </location>
</feature>
<dbReference type="InterPro" id="IPR035986">
    <property type="entry name" value="PKD_dom_sf"/>
</dbReference>
<dbReference type="SMART" id="SM00758">
    <property type="entry name" value="PA14"/>
    <property type="match status" value="1"/>
</dbReference>
<accession>A0ABU9BUF5</accession>
<evidence type="ECO:0000259" key="6">
    <source>
        <dbReference type="PROSITE" id="PS50093"/>
    </source>
</evidence>
<dbReference type="InterPro" id="IPR037293">
    <property type="entry name" value="Gal_Oxidase_central_sf"/>
</dbReference>
<dbReference type="CDD" id="cd00146">
    <property type="entry name" value="PKD"/>
    <property type="match status" value="1"/>
</dbReference>
<reference evidence="9 10" key="1">
    <citation type="submission" date="2024-04" db="EMBL/GenBank/DDBJ databases">
        <title>Novel species of the genus Ideonella isolated from streams.</title>
        <authorList>
            <person name="Lu H."/>
        </authorList>
    </citation>
    <scope>NUCLEOTIDE SEQUENCE [LARGE SCALE GENOMIC DNA]</scope>
    <source>
        <strain evidence="9 10">DXS29W</strain>
    </source>
</reference>
<dbReference type="Gene3D" id="2.60.40.10">
    <property type="entry name" value="Immunoglobulins"/>
    <property type="match status" value="3"/>
</dbReference>
<dbReference type="Gene3D" id="3.90.182.10">
    <property type="entry name" value="Toxin - Anthrax Protective Antigen,domain 1"/>
    <property type="match status" value="1"/>
</dbReference>
<dbReference type="SUPFAM" id="SSF50965">
    <property type="entry name" value="Galactose oxidase, central domain"/>
    <property type="match status" value="1"/>
</dbReference>
<evidence type="ECO:0000256" key="1">
    <source>
        <dbReference type="ARBA" id="ARBA00022617"/>
    </source>
</evidence>
<feature type="domain" description="Cytochrome c" evidence="7">
    <location>
        <begin position="1239"/>
        <end position="1342"/>
    </location>
</feature>
<evidence type="ECO:0000259" key="8">
    <source>
        <dbReference type="PROSITE" id="PS51820"/>
    </source>
</evidence>
<dbReference type="Pfam" id="PF21419">
    <property type="entry name" value="RoxA-like_Cyt-c"/>
    <property type="match status" value="1"/>
</dbReference>
<dbReference type="InterPro" id="IPR011048">
    <property type="entry name" value="Haem_d1_sf"/>
</dbReference>
<dbReference type="InterPro" id="IPR015202">
    <property type="entry name" value="GO-like_E_set"/>
</dbReference>
<dbReference type="PANTHER" id="PTHR32208">
    <property type="entry name" value="SECRETED PROTEIN-RELATED"/>
    <property type="match status" value="1"/>
</dbReference>
<dbReference type="InterPro" id="IPR011043">
    <property type="entry name" value="Gal_Oxase/kelch_b-propeller"/>
</dbReference>
<dbReference type="Pfam" id="PF03150">
    <property type="entry name" value="CCP_MauG"/>
    <property type="match status" value="1"/>
</dbReference>
<dbReference type="CDD" id="cd02851">
    <property type="entry name" value="E_set_GO_C"/>
    <property type="match status" value="1"/>
</dbReference>
<keyword evidence="1 4" id="KW-0349">Heme</keyword>
<dbReference type="SUPFAM" id="SSF51004">
    <property type="entry name" value="C-terminal (heme d1) domain of cytochrome cd1-nitrite reductase"/>
    <property type="match status" value="1"/>
</dbReference>
<dbReference type="Pfam" id="PF05345">
    <property type="entry name" value="He_PIG"/>
    <property type="match status" value="1"/>
</dbReference>
<evidence type="ECO:0000313" key="10">
    <source>
        <dbReference type="Proteomes" id="UP001371218"/>
    </source>
</evidence>
<dbReference type="SUPFAM" id="SSF49299">
    <property type="entry name" value="PKD domain"/>
    <property type="match status" value="1"/>
</dbReference>
<dbReference type="PROSITE" id="PS51007">
    <property type="entry name" value="CYTC"/>
    <property type="match status" value="2"/>
</dbReference>
<feature type="compositionally biased region" description="Low complexity" evidence="5">
    <location>
        <begin position="46"/>
        <end position="59"/>
    </location>
</feature>
<proteinExistence type="predicted"/>
<keyword evidence="2 4" id="KW-0479">Metal-binding</keyword>
<protein>
    <submittedName>
        <fullName evidence="9">PA14 domain-containing protein</fullName>
    </submittedName>
</protein>
<dbReference type="InterPro" id="IPR014756">
    <property type="entry name" value="Ig_E-set"/>
</dbReference>
<dbReference type="InterPro" id="IPR036909">
    <property type="entry name" value="Cyt_c-like_dom_sf"/>
</dbReference>
<dbReference type="Gene3D" id="2.130.10.80">
    <property type="entry name" value="Galactose oxidase/kelch, beta-propeller"/>
    <property type="match status" value="1"/>
</dbReference>
<organism evidence="9 10">
    <name type="scientific">Ideonella lacteola</name>
    <dbReference type="NCBI Taxonomy" id="2984193"/>
    <lineage>
        <taxon>Bacteria</taxon>
        <taxon>Pseudomonadati</taxon>
        <taxon>Pseudomonadota</taxon>
        <taxon>Betaproteobacteria</taxon>
        <taxon>Burkholderiales</taxon>
        <taxon>Sphaerotilaceae</taxon>
        <taxon>Ideonella</taxon>
    </lineage>
</organism>
<dbReference type="PROSITE" id="PS50093">
    <property type="entry name" value="PKD"/>
    <property type="match status" value="1"/>
</dbReference>
<dbReference type="InterPro" id="IPR013783">
    <property type="entry name" value="Ig-like_fold"/>
</dbReference>
<keyword evidence="10" id="KW-1185">Reference proteome</keyword>